<organism evidence="2 3">
    <name type="scientific">Neogemmobacter tilapiae</name>
    <dbReference type="NCBI Taxonomy" id="875041"/>
    <lineage>
        <taxon>Bacteria</taxon>
        <taxon>Pseudomonadati</taxon>
        <taxon>Pseudomonadota</taxon>
        <taxon>Alphaproteobacteria</taxon>
        <taxon>Rhodobacterales</taxon>
        <taxon>Paracoccaceae</taxon>
        <taxon>Neogemmobacter</taxon>
    </lineage>
</organism>
<dbReference type="RefSeq" id="WP_189412088.1">
    <property type="nucleotide sequence ID" value="NZ_BMYJ01000008.1"/>
</dbReference>
<protein>
    <recommendedName>
        <fullName evidence="4">DUF2059 domain-containing protein</fullName>
    </recommendedName>
</protein>
<evidence type="ECO:0000313" key="2">
    <source>
        <dbReference type="EMBL" id="GHC60654.1"/>
    </source>
</evidence>
<dbReference type="AlphaFoldDB" id="A0A918WN49"/>
<evidence type="ECO:0008006" key="4">
    <source>
        <dbReference type="Google" id="ProtNLM"/>
    </source>
</evidence>
<feature type="chain" id="PRO_5037966581" description="DUF2059 domain-containing protein" evidence="1">
    <location>
        <begin position="26"/>
        <end position="287"/>
    </location>
</feature>
<gene>
    <name evidence="2" type="ORF">GCM10007315_25660</name>
</gene>
<accession>A0A918WN49</accession>
<proteinExistence type="predicted"/>
<keyword evidence="1" id="KW-0732">Signal</keyword>
<evidence type="ECO:0000313" key="3">
    <source>
        <dbReference type="Proteomes" id="UP000638981"/>
    </source>
</evidence>
<dbReference type="Proteomes" id="UP000638981">
    <property type="component" value="Unassembled WGS sequence"/>
</dbReference>
<comment type="caution">
    <text evidence="2">The sequence shown here is derived from an EMBL/GenBank/DDBJ whole genome shotgun (WGS) entry which is preliminary data.</text>
</comment>
<feature type="signal peptide" evidence="1">
    <location>
        <begin position="1"/>
        <end position="25"/>
    </location>
</feature>
<dbReference type="EMBL" id="BMYJ01000008">
    <property type="protein sequence ID" value="GHC60654.1"/>
    <property type="molecule type" value="Genomic_DNA"/>
</dbReference>
<reference evidence="2" key="2">
    <citation type="submission" date="2020-09" db="EMBL/GenBank/DDBJ databases">
        <authorList>
            <person name="Sun Q."/>
            <person name="Kim S."/>
        </authorList>
    </citation>
    <scope>NUCLEOTIDE SEQUENCE</scope>
    <source>
        <strain evidence="2">KCTC 23310</strain>
    </source>
</reference>
<keyword evidence="3" id="KW-1185">Reference proteome</keyword>
<sequence length="287" mass="31287">MVLRPLLISLLIATAMPLAPLPVMAETTIRGVTAQRIGALTQTLKMDDIFQVMLDEGVDYGQSIEDEMFPGRGGPEWLDRVRAIYAKGPMRERFEDRLLIELASDPAALDAAMQFFGSARGQRIVDLEIAARKTLLDEAAQEAARVTVEDMIAEGHPRMAALQNFAETNELVELNVAASLNGSMEFYKGLSEGGAFGPGMTEEEILSDVWGQEPQIRADTEEWLFGFLVMAYQPLSDEDLAAYQAFAESAAGQKVNRALFAAFGEVFVPVSRAMGRASAAEMAGEDI</sequence>
<evidence type="ECO:0000256" key="1">
    <source>
        <dbReference type="SAM" id="SignalP"/>
    </source>
</evidence>
<name>A0A918WN49_9RHOB</name>
<reference evidence="2" key="1">
    <citation type="journal article" date="2014" name="Int. J. Syst. Evol. Microbiol.">
        <title>Complete genome sequence of Corynebacterium casei LMG S-19264T (=DSM 44701T), isolated from a smear-ripened cheese.</title>
        <authorList>
            <consortium name="US DOE Joint Genome Institute (JGI-PGF)"/>
            <person name="Walter F."/>
            <person name="Albersmeier A."/>
            <person name="Kalinowski J."/>
            <person name="Ruckert C."/>
        </authorList>
    </citation>
    <scope>NUCLEOTIDE SEQUENCE</scope>
    <source>
        <strain evidence="2">KCTC 23310</strain>
    </source>
</reference>